<dbReference type="AlphaFoldDB" id="A0A1R2B148"/>
<keyword evidence="1" id="KW-0812">Transmembrane</keyword>
<comment type="caution">
    <text evidence="2">The sequence shown here is derived from an EMBL/GenBank/DDBJ whole genome shotgun (WGS) entry which is preliminary data.</text>
</comment>
<reference evidence="2 3" key="1">
    <citation type="submission" date="2016-11" db="EMBL/GenBank/DDBJ databases">
        <title>The macronuclear genome of Stentor coeruleus: a giant cell with tiny introns.</title>
        <authorList>
            <person name="Slabodnick M."/>
            <person name="Ruby J.G."/>
            <person name="Reiff S.B."/>
            <person name="Swart E.C."/>
            <person name="Gosai S."/>
            <person name="Prabakaran S."/>
            <person name="Witkowska E."/>
            <person name="Larue G.E."/>
            <person name="Fisher S."/>
            <person name="Freeman R.M."/>
            <person name="Gunawardena J."/>
            <person name="Chu W."/>
            <person name="Stover N.A."/>
            <person name="Gregory B.D."/>
            <person name="Nowacki M."/>
            <person name="Derisi J."/>
            <person name="Roy S.W."/>
            <person name="Marshall W.F."/>
            <person name="Sood P."/>
        </authorList>
    </citation>
    <scope>NUCLEOTIDE SEQUENCE [LARGE SCALE GENOMIC DNA]</scope>
    <source>
        <strain evidence="2">WM001</strain>
    </source>
</reference>
<protein>
    <submittedName>
        <fullName evidence="2">Uncharacterized protein</fullName>
    </submittedName>
</protein>
<sequence length="234" mass="28086">MNQSNQSSEEMIFESNTIPIQFRGAKCKKYKIPDSTPEKIIFMYDYVQKLYVLTEFEEEIEYLRILLNDFNVAFRHINRFLKRTMMARDKKTKNQRSLEINYNDEAYSQSMKILWIVILLFLCFFIIVIHKTYYRPEQNIEVIAIPFCMLGFILNLAVICNNGKYTIKLLTNNNKPTMPDRYLRHEIFAIVEEFNKCFLVFGLEWKLGSEARWLELSEKRSKSYPATKVYHFRN</sequence>
<dbReference type="Proteomes" id="UP000187209">
    <property type="component" value="Unassembled WGS sequence"/>
</dbReference>
<feature type="transmembrane region" description="Helical" evidence="1">
    <location>
        <begin position="113"/>
        <end position="134"/>
    </location>
</feature>
<gene>
    <name evidence="2" type="ORF">SteCoe_31534</name>
</gene>
<keyword evidence="1" id="KW-0472">Membrane</keyword>
<feature type="transmembrane region" description="Helical" evidence="1">
    <location>
        <begin position="140"/>
        <end position="160"/>
    </location>
</feature>
<keyword evidence="3" id="KW-1185">Reference proteome</keyword>
<proteinExistence type="predicted"/>
<dbReference type="EMBL" id="MPUH01001083">
    <property type="protein sequence ID" value="OMJ70489.1"/>
    <property type="molecule type" value="Genomic_DNA"/>
</dbReference>
<keyword evidence="1" id="KW-1133">Transmembrane helix</keyword>
<evidence type="ECO:0000313" key="3">
    <source>
        <dbReference type="Proteomes" id="UP000187209"/>
    </source>
</evidence>
<organism evidence="2 3">
    <name type="scientific">Stentor coeruleus</name>
    <dbReference type="NCBI Taxonomy" id="5963"/>
    <lineage>
        <taxon>Eukaryota</taxon>
        <taxon>Sar</taxon>
        <taxon>Alveolata</taxon>
        <taxon>Ciliophora</taxon>
        <taxon>Postciliodesmatophora</taxon>
        <taxon>Heterotrichea</taxon>
        <taxon>Heterotrichida</taxon>
        <taxon>Stentoridae</taxon>
        <taxon>Stentor</taxon>
    </lineage>
</organism>
<accession>A0A1R2B148</accession>
<name>A0A1R2B148_9CILI</name>
<evidence type="ECO:0000256" key="1">
    <source>
        <dbReference type="SAM" id="Phobius"/>
    </source>
</evidence>
<evidence type="ECO:0000313" key="2">
    <source>
        <dbReference type="EMBL" id="OMJ70489.1"/>
    </source>
</evidence>